<dbReference type="WBParaSite" id="EgrG_000643400">
    <property type="protein sequence ID" value="EgrG_000643400"/>
    <property type="gene ID" value="EgrG_000643400"/>
</dbReference>
<dbReference type="InterPro" id="IPR036179">
    <property type="entry name" value="Ig-like_dom_sf"/>
</dbReference>
<reference evidence="5" key="3">
    <citation type="submission" date="2020-10" db="UniProtKB">
        <authorList>
            <consortium name="WormBaseParasite"/>
        </authorList>
    </citation>
    <scope>IDENTIFICATION</scope>
</reference>
<dbReference type="PANTHER" id="PTHR23279:SF36">
    <property type="entry name" value="DEFECTIVE PROBOSCIS EXTENSION RESPONSE 9, ISOFORM A"/>
    <property type="match status" value="1"/>
</dbReference>
<evidence type="ECO:0000313" key="3">
    <source>
        <dbReference type="EMBL" id="CDS18637.1"/>
    </source>
</evidence>
<dbReference type="PANTHER" id="PTHR23279">
    <property type="entry name" value="DEFECTIVE PROBOSCIS EXTENSION RESPONSE DPR -RELATED"/>
    <property type="match status" value="1"/>
</dbReference>
<dbReference type="InterPro" id="IPR037448">
    <property type="entry name" value="Zig-8"/>
</dbReference>
<evidence type="ECO:0000313" key="4">
    <source>
        <dbReference type="Proteomes" id="UP000492820"/>
    </source>
</evidence>
<feature type="domain" description="Ig-like" evidence="2">
    <location>
        <begin position="50"/>
        <end position="155"/>
    </location>
</feature>
<reference evidence="3" key="2">
    <citation type="submission" date="2014-06" db="EMBL/GenBank/DDBJ databases">
        <authorList>
            <person name="Aslett M."/>
        </authorList>
    </citation>
    <scope>NUCLEOTIDE SEQUENCE</scope>
</reference>
<dbReference type="OrthoDB" id="190835at2759"/>
<gene>
    <name evidence="3" type="ORF">EgrG_000643400</name>
</gene>
<dbReference type="InterPro" id="IPR013151">
    <property type="entry name" value="Immunoglobulin_dom"/>
</dbReference>
<dbReference type="Pfam" id="PF00047">
    <property type="entry name" value="ig"/>
    <property type="match status" value="1"/>
</dbReference>
<accession>A0A068WLX6</accession>
<proteinExistence type="predicted"/>
<dbReference type="EMBL" id="LK028578">
    <property type="protein sequence ID" value="CDS18637.1"/>
    <property type="molecule type" value="Genomic_DNA"/>
</dbReference>
<dbReference type="SMART" id="SM00409">
    <property type="entry name" value="IG"/>
    <property type="match status" value="1"/>
</dbReference>
<dbReference type="InterPro" id="IPR007110">
    <property type="entry name" value="Ig-like_dom"/>
</dbReference>
<dbReference type="InterPro" id="IPR013783">
    <property type="entry name" value="Ig-like_fold"/>
</dbReference>
<dbReference type="SUPFAM" id="SSF48726">
    <property type="entry name" value="Immunoglobulin"/>
    <property type="match status" value="1"/>
</dbReference>
<feature type="chain" id="PRO_5033210085" evidence="1">
    <location>
        <begin position="26"/>
        <end position="260"/>
    </location>
</feature>
<feature type="signal peptide" evidence="1">
    <location>
        <begin position="1"/>
        <end position="25"/>
    </location>
</feature>
<dbReference type="PROSITE" id="PS50835">
    <property type="entry name" value="IG_LIKE"/>
    <property type="match status" value="1"/>
</dbReference>
<evidence type="ECO:0000313" key="5">
    <source>
        <dbReference type="WBParaSite" id="EgrG_000643400"/>
    </source>
</evidence>
<dbReference type="AlphaFoldDB" id="A0A068WLX6"/>
<reference evidence="3 4" key="1">
    <citation type="journal article" date="2013" name="Nature">
        <title>The genomes of four tapeworm species reveal adaptations to parasitism.</title>
        <authorList>
            <person name="Tsai I.J."/>
            <person name="Zarowiecki M."/>
            <person name="Holroyd N."/>
            <person name="Garciarrubio A."/>
            <person name="Sanchez-Flores A."/>
            <person name="Brooks K.L."/>
            <person name="Tracey A."/>
            <person name="Bobes R.J."/>
            <person name="Fragoso G."/>
            <person name="Sciutto E."/>
            <person name="Aslett M."/>
            <person name="Beasley H."/>
            <person name="Bennett H.M."/>
            <person name="Cai J."/>
            <person name="Camicia F."/>
            <person name="Clark R."/>
            <person name="Cucher M."/>
            <person name="De Silva N."/>
            <person name="Day T.A."/>
            <person name="Deplazes P."/>
            <person name="Estrada K."/>
            <person name="Fernandez C."/>
            <person name="Holland P.W."/>
            <person name="Hou J."/>
            <person name="Hu S."/>
            <person name="Huckvale T."/>
            <person name="Hung S.S."/>
            <person name="Kamenetzky L."/>
            <person name="Keane J.A."/>
            <person name="Kiss F."/>
            <person name="Koziol U."/>
            <person name="Lambert O."/>
            <person name="Liu K."/>
            <person name="Luo X."/>
            <person name="Luo Y."/>
            <person name="Macchiaroli N."/>
            <person name="Nichol S."/>
            <person name="Paps J."/>
            <person name="Parkinson J."/>
            <person name="Pouchkina-Stantcheva N."/>
            <person name="Riddiford N."/>
            <person name="Rosenzvit M."/>
            <person name="Salinas G."/>
            <person name="Wasmuth J.D."/>
            <person name="Zamanian M."/>
            <person name="Zheng Y."/>
            <person name="Cai X."/>
            <person name="Soberon X."/>
            <person name="Olson P.D."/>
            <person name="Laclette J.P."/>
            <person name="Brehm K."/>
            <person name="Berriman M."/>
            <person name="Garciarrubio A."/>
            <person name="Bobes R.J."/>
            <person name="Fragoso G."/>
            <person name="Sanchez-Flores A."/>
            <person name="Estrada K."/>
            <person name="Cevallos M.A."/>
            <person name="Morett E."/>
            <person name="Gonzalez V."/>
            <person name="Portillo T."/>
            <person name="Ochoa-Leyva A."/>
            <person name="Jose M.V."/>
            <person name="Sciutto E."/>
            <person name="Landa A."/>
            <person name="Jimenez L."/>
            <person name="Valdes V."/>
            <person name="Carrero J.C."/>
            <person name="Larralde C."/>
            <person name="Morales-Montor J."/>
            <person name="Limon-Lason J."/>
            <person name="Soberon X."/>
            <person name="Laclette J.P."/>
        </authorList>
    </citation>
    <scope>NUCLEOTIDE SEQUENCE [LARGE SCALE GENOMIC DNA]</scope>
</reference>
<sequence length="260" mass="30143">MKIQLKKVLVRILLMLLQVLHRSLCFNFFHIDRNATTNLLADTNQYDCKPDQTVFNPTPCFAGDVKVNLVVDEGETAELRCFVYNVDSSKTLVSWWKERELQEISLGLTTQSKRFYLPRRFYEDWTLIIKKVQPKDAGRYSCQINSESVLEKMFNLKVIAKPEKKAVIDRSYWLVKDEGYNSGNSEGQKPVHKQSEFKFNPHLIRSGPYIANERFQKPLNDERFQGNPIPKTTSEGFCLSYSSTYLSALHAVIVFVHFSI</sequence>
<protein>
    <submittedName>
        <fullName evidence="3 5">Immunoglobulin</fullName>
    </submittedName>
</protein>
<dbReference type="Proteomes" id="UP000492820">
    <property type="component" value="Unassembled WGS sequence"/>
</dbReference>
<name>A0A068WLX6_ECHGR</name>
<dbReference type="InterPro" id="IPR003599">
    <property type="entry name" value="Ig_sub"/>
</dbReference>
<dbReference type="Gene3D" id="2.60.40.10">
    <property type="entry name" value="Immunoglobulins"/>
    <property type="match status" value="1"/>
</dbReference>
<evidence type="ECO:0000256" key="1">
    <source>
        <dbReference type="SAM" id="SignalP"/>
    </source>
</evidence>
<dbReference type="GO" id="GO:0050808">
    <property type="term" value="P:synapse organization"/>
    <property type="evidence" value="ECO:0007669"/>
    <property type="project" value="TreeGrafter"/>
</dbReference>
<dbReference type="GO" id="GO:0032589">
    <property type="term" value="C:neuron projection membrane"/>
    <property type="evidence" value="ECO:0007669"/>
    <property type="project" value="TreeGrafter"/>
</dbReference>
<organism evidence="3">
    <name type="scientific">Echinococcus granulosus</name>
    <name type="common">Hydatid tapeworm</name>
    <dbReference type="NCBI Taxonomy" id="6210"/>
    <lineage>
        <taxon>Eukaryota</taxon>
        <taxon>Metazoa</taxon>
        <taxon>Spiralia</taxon>
        <taxon>Lophotrochozoa</taxon>
        <taxon>Platyhelminthes</taxon>
        <taxon>Cestoda</taxon>
        <taxon>Eucestoda</taxon>
        <taxon>Cyclophyllidea</taxon>
        <taxon>Taeniidae</taxon>
        <taxon>Echinococcus</taxon>
        <taxon>Echinococcus granulosus group</taxon>
    </lineage>
</organism>
<keyword evidence="1" id="KW-0732">Signal</keyword>
<evidence type="ECO:0000259" key="2">
    <source>
        <dbReference type="PROSITE" id="PS50835"/>
    </source>
</evidence>